<dbReference type="Pfam" id="PF00583">
    <property type="entry name" value="Acetyltransf_1"/>
    <property type="match status" value="1"/>
</dbReference>
<dbReference type="Gene3D" id="3.40.630.30">
    <property type="match status" value="1"/>
</dbReference>
<dbReference type="PANTHER" id="PTHR43233:SF1">
    <property type="entry name" value="FAMILY N-ACETYLTRANSFERASE, PUTATIVE (AFU_ORTHOLOGUE AFUA_6G03350)-RELATED"/>
    <property type="match status" value="1"/>
</dbReference>
<accession>A0AAE0TVZ0</accession>
<dbReference type="PROSITE" id="PS51186">
    <property type="entry name" value="GNAT"/>
    <property type="match status" value="1"/>
</dbReference>
<protein>
    <recommendedName>
        <fullName evidence="1">N-acetyltransferase domain-containing protein</fullName>
    </recommendedName>
</protein>
<evidence type="ECO:0000259" key="1">
    <source>
        <dbReference type="PROSITE" id="PS51186"/>
    </source>
</evidence>
<dbReference type="SUPFAM" id="SSF55729">
    <property type="entry name" value="Acyl-CoA N-acyltransferases (Nat)"/>
    <property type="match status" value="1"/>
</dbReference>
<dbReference type="GO" id="GO:0016747">
    <property type="term" value="F:acyltransferase activity, transferring groups other than amino-acyl groups"/>
    <property type="evidence" value="ECO:0007669"/>
    <property type="project" value="InterPro"/>
</dbReference>
<evidence type="ECO:0000313" key="3">
    <source>
        <dbReference type="Proteomes" id="UP001285441"/>
    </source>
</evidence>
<dbReference type="InterPro" id="IPR016181">
    <property type="entry name" value="Acyl_CoA_acyltransferase"/>
</dbReference>
<proteinExistence type="predicted"/>
<dbReference type="AlphaFoldDB" id="A0AAE0TVZ0"/>
<keyword evidence="3" id="KW-1185">Reference proteome</keyword>
<dbReference type="InterPro" id="IPR053144">
    <property type="entry name" value="Acetyltransferase_Butenolide"/>
</dbReference>
<dbReference type="PANTHER" id="PTHR43233">
    <property type="entry name" value="FAMILY N-ACETYLTRANSFERASE, PUTATIVE (AFU_ORTHOLOGUE AFUA_6G03350)-RELATED"/>
    <property type="match status" value="1"/>
</dbReference>
<dbReference type="Proteomes" id="UP001285441">
    <property type="component" value="Unassembled WGS sequence"/>
</dbReference>
<organism evidence="2 3">
    <name type="scientific">Podospora didyma</name>
    <dbReference type="NCBI Taxonomy" id="330526"/>
    <lineage>
        <taxon>Eukaryota</taxon>
        <taxon>Fungi</taxon>
        <taxon>Dikarya</taxon>
        <taxon>Ascomycota</taxon>
        <taxon>Pezizomycotina</taxon>
        <taxon>Sordariomycetes</taxon>
        <taxon>Sordariomycetidae</taxon>
        <taxon>Sordariales</taxon>
        <taxon>Podosporaceae</taxon>
        <taxon>Podospora</taxon>
    </lineage>
</organism>
<dbReference type="CDD" id="cd04301">
    <property type="entry name" value="NAT_SF"/>
    <property type="match status" value="1"/>
</dbReference>
<dbReference type="InterPro" id="IPR000182">
    <property type="entry name" value="GNAT_dom"/>
</dbReference>
<dbReference type="EMBL" id="JAULSW010000005">
    <property type="protein sequence ID" value="KAK3381488.1"/>
    <property type="molecule type" value="Genomic_DNA"/>
</dbReference>
<evidence type="ECO:0000313" key="2">
    <source>
        <dbReference type="EMBL" id="KAK3381488.1"/>
    </source>
</evidence>
<feature type="domain" description="N-acetyltransferase" evidence="1">
    <location>
        <begin position="94"/>
        <end position="181"/>
    </location>
</feature>
<gene>
    <name evidence="2" type="ORF">B0H63DRAFT_206201</name>
</gene>
<comment type="caution">
    <text evidence="2">The sequence shown here is derived from an EMBL/GenBank/DDBJ whole genome shotgun (WGS) entry which is preliminary data.</text>
</comment>
<sequence>MTPESEIKTWTRETSGVIYKCSTDRSLLDLVALNAAFESDLVWWAQPLNHAVLERIVKHSLCFGLYVEEAADEVENGGDSSAPPSPTRSCSTMIGFGRLITDYGTFAYLTDVYVLKEHQGKGLGRWINECLNETLEAWPDLRRLVLFTRGAAAVRLYQTTLGAKDVRESSTGLVVMEKKGRAGRS</sequence>
<name>A0AAE0TVZ0_9PEZI</name>
<reference evidence="2" key="1">
    <citation type="journal article" date="2023" name="Mol. Phylogenet. Evol.">
        <title>Genome-scale phylogeny and comparative genomics of the fungal order Sordariales.</title>
        <authorList>
            <person name="Hensen N."/>
            <person name="Bonometti L."/>
            <person name="Westerberg I."/>
            <person name="Brannstrom I.O."/>
            <person name="Guillou S."/>
            <person name="Cros-Aarteil S."/>
            <person name="Calhoun S."/>
            <person name="Haridas S."/>
            <person name="Kuo A."/>
            <person name="Mondo S."/>
            <person name="Pangilinan J."/>
            <person name="Riley R."/>
            <person name="LaButti K."/>
            <person name="Andreopoulos B."/>
            <person name="Lipzen A."/>
            <person name="Chen C."/>
            <person name="Yan M."/>
            <person name="Daum C."/>
            <person name="Ng V."/>
            <person name="Clum A."/>
            <person name="Steindorff A."/>
            <person name="Ohm R.A."/>
            <person name="Martin F."/>
            <person name="Silar P."/>
            <person name="Natvig D.O."/>
            <person name="Lalanne C."/>
            <person name="Gautier V."/>
            <person name="Ament-Velasquez S.L."/>
            <person name="Kruys A."/>
            <person name="Hutchinson M.I."/>
            <person name="Powell A.J."/>
            <person name="Barry K."/>
            <person name="Miller A.N."/>
            <person name="Grigoriev I.V."/>
            <person name="Debuchy R."/>
            <person name="Gladieux P."/>
            <person name="Hiltunen Thoren M."/>
            <person name="Johannesson H."/>
        </authorList>
    </citation>
    <scope>NUCLEOTIDE SEQUENCE</scope>
    <source>
        <strain evidence="2">CBS 232.78</strain>
    </source>
</reference>
<reference evidence="2" key="2">
    <citation type="submission" date="2023-06" db="EMBL/GenBank/DDBJ databases">
        <authorList>
            <consortium name="Lawrence Berkeley National Laboratory"/>
            <person name="Haridas S."/>
            <person name="Hensen N."/>
            <person name="Bonometti L."/>
            <person name="Westerberg I."/>
            <person name="Brannstrom I.O."/>
            <person name="Guillou S."/>
            <person name="Cros-Aarteil S."/>
            <person name="Calhoun S."/>
            <person name="Kuo A."/>
            <person name="Mondo S."/>
            <person name="Pangilinan J."/>
            <person name="Riley R."/>
            <person name="LaButti K."/>
            <person name="Andreopoulos B."/>
            <person name="Lipzen A."/>
            <person name="Chen C."/>
            <person name="Yanf M."/>
            <person name="Daum C."/>
            <person name="Ng V."/>
            <person name="Clum A."/>
            <person name="Steindorff A."/>
            <person name="Ohm R."/>
            <person name="Martin F."/>
            <person name="Silar P."/>
            <person name="Natvig D."/>
            <person name="Lalanne C."/>
            <person name="Gautier V."/>
            <person name="Ament-velasquez S.L."/>
            <person name="Kruys A."/>
            <person name="Hutchinson M.I."/>
            <person name="Powell A.J."/>
            <person name="Barry K."/>
            <person name="Miller A.N."/>
            <person name="Grigoriev I.V."/>
            <person name="Debuchy R."/>
            <person name="Gladieux P."/>
            <person name="Thoren M.H."/>
            <person name="Johannesson H."/>
        </authorList>
    </citation>
    <scope>NUCLEOTIDE SEQUENCE</scope>
    <source>
        <strain evidence="2">CBS 232.78</strain>
    </source>
</reference>